<dbReference type="AlphaFoldDB" id="A0AAW5R2K4"/>
<evidence type="ECO:0000313" key="7">
    <source>
        <dbReference type="Proteomes" id="UP001320898"/>
    </source>
</evidence>
<proteinExistence type="predicted"/>
<dbReference type="RefSeq" id="WP_261616935.1">
    <property type="nucleotide sequence ID" value="NZ_JALIDZ010000007.1"/>
</dbReference>
<reference evidence="6 7" key="1">
    <citation type="submission" date="2022-04" db="EMBL/GenBank/DDBJ databases">
        <authorList>
            <person name="Ye Y.-Q."/>
            <person name="Du Z.-J."/>
        </authorList>
    </citation>
    <scope>NUCLEOTIDE SEQUENCE [LARGE SCALE GENOMIC DNA]</scope>
    <source>
        <strain evidence="6 7">A6E488</strain>
    </source>
</reference>
<keyword evidence="2 4" id="KW-1133">Transmembrane helix</keyword>
<dbReference type="PANTHER" id="PTHR11360">
    <property type="entry name" value="MONOCARBOXYLATE TRANSPORTER"/>
    <property type="match status" value="1"/>
</dbReference>
<dbReference type="GO" id="GO:0022857">
    <property type="term" value="F:transmembrane transporter activity"/>
    <property type="evidence" value="ECO:0007669"/>
    <property type="project" value="InterPro"/>
</dbReference>
<accession>A0AAW5R2K4</accession>
<evidence type="ECO:0000313" key="6">
    <source>
        <dbReference type="EMBL" id="MCT8973362.1"/>
    </source>
</evidence>
<feature type="transmembrane region" description="Helical" evidence="4">
    <location>
        <begin position="244"/>
        <end position="264"/>
    </location>
</feature>
<keyword evidence="1 4" id="KW-0812">Transmembrane</keyword>
<dbReference type="EMBL" id="JALIDZ010000007">
    <property type="protein sequence ID" value="MCT8973362.1"/>
    <property type="molecule type" value="Genomic_DNA"/>
</dbReference>
<comment type="caution">
    <text evidence="6">The sequence shown here is derived from an EMBL/GenBank/DDBJ whole genome shotgun (WGS) entry which is preliminary data.</text>
</comment>
<feature type="transmembrane region" description="Helical" evidence="4">
    <location>
        <begin position="309"/>
        <end position="331"/>
    </location>
</feature>
<protein>
    <submittedName>
        <fullName evidence="6">MFS transporter</fullName>
    </submittedName>
</protein>
<feature type="transmembrane region" description="Helical" evidence="4">
    <location>
        <begin position="217"/>
        <end position="238"/>
    </location>
</feature>
<feature type="transmembrane region" description="Helical" evidence="4">
    <location>
        <begin position="285"/>
        <end position="303"/>
    </location>
</feature>
<name>A0AAW5R2K4_9HYPH</name>
<dbReference type="InterPro" id="IPR020846">
    <property type="entry name" value="MFS_dom"/>
</dbReference>
<feature type="transmembrane region" description="Helical" evidence="4">
    <location>
        <begin position="343"/>
        <end position="366"/>
    </location>
</feature>
<dbReference type="Pfam" id="PF07690">
    <property type="entry name" value="MFS_1"/>
    <property type="match status" value="1"/>
</dbReference>
<feature type="transmembrane region" description="Helical" evidence="4">
    <location>
        <begin position="47"/>
        <end position="64"/>
    </location>
</feature>
<dbReference type="Proteomes" id="UP001320898">
    <property type="component" value="Unassembled WGS sequence"/>
</dbReference>
<evidence type="ECO:0000256" key="1">
    <source>
        <dbReference type="ARBA" id="ARBA00022692"/>
    </source>
</evidence>
<feature type="domain" description="Major facilitator superfamily (MFS) profile" evidence="5">
    <location>
        <begin position="218"/>
        <end position="395"/>
    </location>
</feature>
<dbReference type="InterPro" id="IPR011701">
    <property type="entry name" value="MFS"/>
</dbReference>
<keyword evidence="7" id="KW-1185">Reference proteome</keyword>
<feature type="transmembrane region" description="Helical" evidence="4">
    <location>
        <begin position="160"/>
        <end position="187"/>
    </location>
</feature>
<gene>
    <name evidence="6" type="ORF">MUB46_15985</name>
</gene>
<feature type="transmembrane region" description="Helical" evidence="4">
    <location>
        <begin position="372"/>
        <end position="390"/>
    </location>
</feature>
<feature type="transmembrane region" description="Helical" evidence="4">
    <location>
        <begin position="100"/>
        <end position="121"/>
    </location>
</feature>
<keyword evidence="3 4" id="KW-0472">Membrane</keyword>
<evidence type="ECO:0000256" key="3">
    <source>
        <dbReference type="ARBA" id="ARBA00023136"/>
    </source>
</evidence>
<dbReference type="PROSITE" id="PS50850">
    <property type="entry name" value="MFS"/>
    <property type="match status" value="1"/>
</dbReference>
<dbReference type="SUPFAM" id="SSF103473">
    <property type="entry name" value="MFS general substrate transporter"/>
    <property type="match status" value="1"/>
</dbReference>
<dbReference type="Gene3D" id="1.20.1250.20">
    <property type="entry name" value="MFS general substrate transporter like domains"/>
    <property type="match status" value="1"/>
</dbReference>
<evidence type="ECO:0000259" key="5">
    <source>
        <dbReference type="PROSITE" id="PS50850"/>
    </source>
</evidence>
<sequence>MSPAVRRGPWGAVGLAALQVLGLGSLYAWSVLIGPVQARFGVGRTETGLVFALAMAVFTVAVLLGPRCIAGRRPPYVGAFACVAGAAGLGSAALAPTFPLFLMAYAGLFAAASGLGYAAGLQIAAGSGLARTGLATGVVVASYALGAVTLGPAMSVLGDAFGLAVALALPACMLVVIAGGTAALGALAPATTTPKGPISRERDVAGALGRELPSPPAGLIALLWFAFGCGAAGGLMAIGHAAGIVAAAGGTAAVGGLAAAVIATGNASGRLACGPIADRFGPRPVLVAAAFGAAAAIGVMASVSDVAVLLVSLGVIGVSYGMMATGYPVAVQRFFGAARFGVVYGRVFTAWGLAGLTAPWLAGWIFDRNDDYRPALVIASAAACLSALAASRIPR</sequence>
<evidence type="ECO:0000256" key="4">
    <source>
        <dbReference type="SAM" id="Phobius"/>
    </source>
</evidence>
<feature type="transmembrane region" description="Helical" evidence="4">
    <location>
        <begin position="76"/>
        <end position="94"/>
    </location>
</feature>
<dbReference type="InterPro" id="IPR050327">
    <property type="entry name" value="Proton-linked_MCT"/>
</dbReference>
<feature type="transmembrane region" description="Helical" evidence="4">
    <location>
        <begin position="133"/>
        <end position="154"/>
    </location>
</feature>
<organism evidence="6 7">
    <name type="scientific">Microbaculum marinisediminis</name>
    <dbReference type="NCBI Taxonomy" id="2931392"/>
    <lineage>
        <taxon>Bacteria</taxon>
        <taxon>Pseudomonadati</taxon>
        <taxon>Pseudomonadota</taxon>
        <taxon>Alphaproteobacteria</taxon>
        <taxon>Hyphomicrobiales</taxon>
        <taxon>Tepidamorphaceae</taxon>
        <taxon>Microbaculum</taxon>
    </lineage>
</organism>
<evidence type="ECO:0000256" key="2">
    <source>
        <dbReference type="ARBA" id="ARBA00022989"/>
    </source>
</evidence>
<dbReference type="PANTHER" id="PTHR11360:SF304">
    <property type="entry name" value="MFS DOMAIN-CONTAINING PROTEIN"/>
    <property type="match status" value="1"/>
</dbReference>
<dbReference type="InterPro" id="IPR036259">
    <property type="entry name" value="MFS_trans_sf"/>
</dbReference>